<feature type="non-terminal residue" evidence="2">
    <location>
        <position position="212"/>
    </location>
</feature>
<evidence type="ECO:0000313" key="2">
    <source>
        <dbReference type="EMBL" id="KAK7031997.1"/>
    </source>
</evidence>
<accession>A0AAW0BYN0</accession>
<sequence length="212" mass="23329">MRVHKRGIIVGAIATPPFTPSLGCSTSSLPPGDAEFNPQTKASFNFQCASNIIDTLIAHLEQYEEDEDLKAQAIRQFNRAWDNIKKYLHLRKDPLRNLLRTFIGKARGPVKVELDAMWQKYEKQSRERKEQDHFNNHAASPFDSVPEYVWGINRPSTDLGGSVSISGHYPGHPGPSSNAGYQSSTHSGSSGNSSTARRRSSGGGISVGSARY</sequence>
<dbReference type="Proteomes" id="UP001362999">
    <property type="component" value="Unassembled WGS sequence"/>
</dbReference>
<organism evidence="2 3">
    <name type="scientific">Favolaschia claudopus</name>
    <dbReference type="NCBI Taxonomy" id="2862362"/>
    <lineage>
        <taxon>Eukaryota</taxon>
        <taxon>Fungi</taxon>
        <taxon>Dikarya</taxon>
        <taxon>Basidiomycota</taxon>
        <taxon>Agaricomycotina</taxon>
        <taxon>Agaricomycetes</taxon>
        <taxon>Agaricomycetidae</taxon>
        <taxon>Agaricales</taxon>
        <taxon>Marasmiineae</taxon>
        <taxon>Mycenaceae</taxon>
        <taxon>Favolaschia</taxon>
    </lineage>
</organism>
<comment type="caution">
    <text evidence="2">The sequence shown here is derived from an EMBL/GenBank/DDBJ whole genome shotgun (WGS) entry which is preliminary data.</text>
</comment>
<reference evidence="2 3" key="1">
    <citation type="journal article" date="2024" name="J Genomics">
        <title>Draft genome sequencing and assembly of Favolaschia claudopus CIRM-BRFM 2984 isolated from oak limbs.</title>
        <authorList>
            <person name="Navarro D."/>
            <person name="Drula E."/>
            <person name="Chaduli D."/>
            <person name="Cazenave R."/>
            <person name="Ahrendt S."/>
            <person name="Wang J."/>
            <person name="Lipzen A."/>
            <person name="Daum C."/>
            <person name="Barry K."/>
            <person name="Grigoriev I.V."/>
            <person name="Favel A."/>
            <person name="Rosso M.N."/>
            <person name="Martin F."/>
        </authorList>
    </citation>
    <scope>NUCLEOTIDE SEQUENCE [LARGE SCALE GENOMIC DNA]</scope>
    <source>
        <strain evidence="2 3">CIRM-BRFM 2984</strain>
    </source>
</reference>
<protein>
    <submittedName>
        <fullName evidence="2">Uncharacterized protein</fullName>
    </submittedName>
</protein>
<evidence type="ECO:0000256" key="1">
    <source>
        <dbReference type="SAM" id="MobiDB-lite"/>
    </source>
</evidence>
<name>A0AAW0BYN0_9AGAR</name>
<feature type="compositionally biased region" description="Low complexity" evidence="1">
    <location>
        <begin position="183"/>
        <end position="195"/>
    </location>
</feature>
<keyword evidence="3" id="KW-1185">Reference proteome</keyword>
<proteinExistence type="predicted"/>
<gene>
    <name evidence="2" type="ORF">R3P38DRAFT_2926378</name>
</gene>
<dbReference type="EMBL" id="JAWWNJ010000024">
    <property type="protein sequence ID" value="KAK7031997.1"/>
    <property type="molecule type" value="Genomic_DNA"/>
</dbReference>
<feature type="region of interest" description="Disordered" evidence="1">
    <location>
        <begin position="161"/>
        <end position="212"/>
    </location>
</feature>
<dbReference type="AlphaFoldDB" id="A0AAW0BYN0"/>
<evidence type="ECO:0000313" key="3">
    <source>
        <dbReference type="Proteomes" id="UP001362999"/>
    </source>
</evidence>